<dbReference type="SMART" id="SM00880">
    <property type="entry name" value="CHAD"/>
    <property type="match status" value="1"/>
</dbReference>
<dbReference type="PANTHER" id="PTHR39339:SF1">
    <property type="entry name" value="CHAD DOMAIN-CONTAINING PROTEIN"/>
    <property type="match status" value="1"/>
</dbReference>
<accession>A0ABY4W0X2</accession>
<gene>
    <name evidence="2" type="ORF">NBZ79_16600</name>
</gene>
<reference evidence="2" key="1">
    <citation type="submission" date="2022-06" db="EMBL/GenBank/DDBJ databases">
        <title>Sneathiella actinostolidae sp. nov., isolated from a sea anemonein the Western Pacific Ocean.</title>
        <authorList>
            <person name="Wei M.J."/>
        </authorList>
    </citation>
    <scope>NUCLEOTIDE SEQUENCE</scope>
    <source>
        <strain evidence="2">PHK-P5</strain>
    </source>
</reference>
<name>A0ABY4W0X2_9PROT</name>
<evidence type="ECO:0000259" key="1">
    <source>
        <dbReference type="PROSITE" id="PS51708"/>
    </source>
</evidence>
<dbReference type="EMBL" id="CP098747">
    <property type="protein sequence ID" value="USG60780.1"/>
    <property type="molecule type" value="Genomic_DNA"/>
</dbReference>
<proteinExistence type="predicted"/>
<dbReference type="Gene3D" id="1.40.20.10">
    <property type="entry name" value="CHAD domain"/>
    <property type="match status" value="1"/>
</dbReference>
<protein>
    <submittedName>
        <fullName evidence="2">CHAD domain-containing protein</fullName>
    </submittedName>
</protein>
<dbReference type="PANTHER" id="PTHR39339">
    <property type="entry name" value="SLR1444 PROTEIN"/>
    <property type="match status" value="1"/>
</dbReference>
<keyword evidence="3" id="KW-1185">Reference proteome</keyword>
<dbReference type="RefSeq" id="WP_251933660.1">
    <property type="nucleotide sequence ID" value="NZ_CP098747.1"/>
</dbReference>
<evidence type="ECO:0000313" key="3">
    <source>
        <dbReference type="Proteomes" id="UP001056291"/>
    </source>
</evidence>
<organism evidence="2 3">
    <name type="scientific">Sneathiella marina</name>
    <dbReference type="NCBI Taxonomy" id="2950108"/>
    <lineage>
        <taxon>Bacteria</taxon>
        <taxon>Pseudomonadati</taxon>
        <taxon>Pseudomonadota</taxon>
        <taxon>Alphaproteobacteria</taxon>
        <taxon>Sneathiellales</taxon>
        <taxon>Sneathiellaceae</taxon>
        <taxon>Sneathiella</taxon>
    </lineage>
</organism>
<dbReference type="Pfam" id="PF05235">
    <property type="entry name" value="CHAD"/>
    <property type="match status" value="1"/>
</dbReference>
<dbReference type="Proteomes" id="UP001056291">
    <property type="component" value="Chromosome"/>
</dbReference>
<feature type="domain" description="CHAD" evidence="1">
    <location>
        <begin position="18"/>
        <end position="302"/>
    </location>
</feature>
<dbReference type="InterPro" id="IPR038186">
    <property type="entry name" value="CHAD_dom_sf"/>
</dbReference>
<dbReference type="InterPro" id="IPR007899">
    <property type="entry name" value="CHAD_dom"/>
</dbReference>
<dbReference type="PROSITE" id="PS51708">
    <property type="entry name" value="CHAD"/>
    <property type="match status" value="1"/>
</dbReference>
<evidence type="ECO:0000313" key="2">
    <source>
        <dbReference type="EMBL" id="USG60780.1"/>
    </source>
</evidence>
<sequence length="318" mass="37041">MTTGKPVTKLVEIDLKNNPDLESAAKLIFHESAHHLEVNILKFRETGDPMALMQIRIGLRRIRVAMRVFRLIIPTDVRAHFKREFRYFGNMLGEARNMDVFLYGMLSPNIRKKGLRDAYLELRKQGEQVWKDELDIITKELSGSHFERLFSEFQQWLNSNWSDTLGKSACKKMASPVVQFALETIEEGNIELLNLGPEEVYHSVEDLHELRKFTKRSRYNLRFFSSLFKEEKVKEGFDILVKMQDCLGHINDVKEGLHIMADLSSRSGADYFSDILLLNARIIKTAGKEVDRYLDEFEALWARYQDFSLSAKDLRIND</sequence>